<feature type="transmembrane region" description="Helical" evidence="1">
    <location>
        <begin position="164"/>
        <end position="185"/>
    </location>
</feature>
<keyword evidence="1" id="KW-1133">Transmembrane helix</keyword>
<dbReference type="Pfam" id="PF01841">
    <property type="entry name" value="Transglut_core"/>
    <property type="match status" value="1"/>
</dbReference>
<dbReference type="RefSeq" id="WP_011629623.1">
    <property type="nucleotide sequence ID" value="NC_008340.1"/>
</dbReference>
<feature type="domain" description="Transglutaminase-like" evidence="2">
    <location>
        <begin position="406"/>
        <end position="477"/>
    </location>
</feature>
<dbReference type="PANTHER" id="PTHR42736">
    <property type="entry name" value="PROTEIN-GLUTAMINE GAMMA-GLUTAMYLTRANSFERASE"/>
    <property type="match status" value="1"/>
</dbReference>
<keyword evidence="4" id="KW-1185">Reference proteome</keyword>
<dbReference type="eggNOG" id="COG1305">
    <property type="taxonomic scope" value="Bacteria"/>
</dbReference>
<dbReference type="PANTHER" id="PTHR42736:SF1">
    <property type="entry name" value="PROTEIN-GLUTAMINE GAMMA-GLUTAMYLTRANSFERASE"/>
    <property type="match status" value="1"/>
</dbReference>
<reference evidence="4" key="1">
    <citation type="submission" date="2006-08" db="EMBL/GenBank/DDBJ databases">
        <title>Complete sequence of Alkalilimnicola ehrilichei MLHE-1.</title>
        <authorList>
            <person name="Copeland A."/>
            <person name="Lucas S."/>
            <person name="Lapidus A."/>
            <person name="Barry K."/>
            <person name="Detter J.C."/>
            <person name="Glavina del Rio T."/>
            <person name="Hammon N."/>
            <person name="Israni S."/>
            <person name="Dalin E."/>
            <person name="Tice H."/>
            <person name="Pitluck S."/>
            <person name="Sims D."/>
            <person name="Brettin T."/>
            <person name="Bruce D."/>
            <person name="Han C."/>
            <person name="Tapia R."/>
            <person name="Gilna P."/>
            <person name="Schmutz J."/>
            <person name="Larimer F."/>
            <person name="Land M."/>
            <person name="Hauser L."/>
            <person name="Kyrpides N."/>
            <person name="Mikhailova N."/>
            <person name="Oremland R.S."/>
            <person name="Hoeft S.E."/>
            <person name="Switzer-Blum J."/>
            <person name="Kulp T."/>
            <person name="King G."/>
            <person name="Tabita R."/>
            <person name="Witte B."/>
            <person name="Santini J.M."/>
            <person name="Basu P."/>
            <person name="Hollibaugh J.T."/>
            <person name="Xie G."/>
            <person name="Stolz J.F."/>
            <person name="Richardson P."/>
        </authorList>
    </citation>
    <scope>NUCLEOTIDE SEQUENCE [LARGE SCALE GENOMIC DNA]</scope>
    <source>
        <strain evidence="4">ATCC BAA-1101 / DSM 17681 / MLHE-1</strain>
    </source>
</reference>
<dbReference type="InterPro" id="IPR038765">
    <property type="entry name" value="Papain-like_cys_pep_sf"/>
</dbReference>
<organism evidence="3 4">
    <name type="scientific">Alkalilimnicola ehrlichii (strain ATCC BAA-1101 / DSM 17681 / MLHE-1)</name>
    <dbReference type="NCBI Taxonomy" id="187272"/>
    <lineage>
        <taxon>Bacteria</taxon>
        <taxon>Pseudomonadati</taxon>
        <taxon>Pseudomonadota</taxon>
        <taxon>Gammaproteobacteria</taxon>
        <taxon>Chromatiales</taxon>
        <taxon>Ectothiorhodospiraceae</taxon>
        <taxon>Alkalilimnicola</taxon>
    </lineage>
</organism>
<evidence type="ECO:0000259" key="2">
    <source>
        <dbReference type="SMART" id="SM00460"/>
    </source>
</evidence>
<dbReference type="OrthoDB" id="9804872at2"/>
<dbReference type="InterPro" id="IPR002931">
    <property type="entry name" value="Transglutaminase-like"/>
</dbReference>
<evidence type="ECO:0000313" key="4">
    <source>
        <dbReference type="Proteomes" id="UP000001962"/>
    </source>
</evidence>
<keyword evidence="1" id="KW-0472">Membrane</keyword>
<dbReference type="HOGENOM" id="CLU_012397_0_0_6"/>
<dbReference type="SMART" id="SM00460">
    <property type="entry name" value="TGc"/>
    <property type="match status" value="1"/>
</dbReference>
<dbReference type="Pfam" id="PF13559">
    <property type="entry name" value="DUF4129"/>
    <property type="match status" value="1"/>
</dbReference>
<proteinExistence type="predicted"/>
<name>Q0A7F8_ALKEH</name>
<dbReference type="InterPro" id="IPR025403">
    <property type="entry name" value="TgpA-like_C"/>
</dbReference>
<feature type="transmembrane region" description="Helical" evidence="1">
    <location>
        <begin position="110"/>
        <end position="126"/>
    </location>
</feature>
<dbReference type="SUPFAM" id="SSF54001">
    <property type="entry name" value="Cysteine proteinases"/>
    <property type="match status" value="1"/>
</dbReference>
<feature type="transmembrane region" description="Helical" evidence="1">
    <location>
        <begin position="550"/>
        <end position="570"/>
    </location>
</feature>
<dbReference type="InterPro" id="IPR021878">
    <property type="entry name" value="TgpA_N"/>
</dbReference>
<evidence type="ECO:0000256" key="1">
    <source>
        <dbReference type="SAM" id="Phobius"/>
    </source>
</evidence>
<dbReference type="AlphaFoldDB" id="Q0A7F8"/>
<dbReference type="Pfam" id="PF11992">
    <property type="entry name" value="TgpA_N"/>
    <property type="match status" value="1"/>
</dbReference>
<accession>Q0A7F8</accession>
<sequence>MSGTAHPPTPLPRQAQAWLLATLALVAAAHAPHLPWWLSLGALACGLWCWQNTRQWRRLPPRSLRFGLTLLATGGVYLSYGELLGQEAGTALLLAMTGLKLLELRSRRDAVLLVGLGFFLVATQFLRSQELPMAFYLGACTLGLIISLMGATRENAPPHPLAHLPQAATLLLQALPFMVLLFFLFPRLDGPLWAMPEDGDRARTGLSDRMEPGQISELARSDAVAFRVEFEAAPPPRSRRYWRGPVFEAFDGQRWQPADHLHERREPVEPAADAERIEYTVTLEPHGQPWLFGLDLPLTLAAGHASARGAQTWERDTPVNRRVRYAGQSTPDYRLGATLDPQRRETNLALAQNRHPRTVALARSWRAQTDDPQALLGQAISHFREQDFGYTLSPPLMRDDMVDEFLFDHQQGFCEHYAAAFAVMMRAAGVPARVVTGYLGGEMNPTGDYMIVRQSDAHAWNEVWLEGEGWIRIDPTALAAPARLDEGLAGALGDPASAPALARLDASWLRDLRLRWDAVNMTWHRWMLGYGPELQRQWLERLGLQSWQQAVMALGLALIAASLLLAWVTLYRNAPPAADPAVRAWQRLCRRLARRGLPPRPGEPPNCYARRIARARPDLAAAILHVARLYQQYRYEPNPSQADLQALRKCIRRLRP</sequence>
<feature type="transmembrane region" description="Helical" evidence="1">
    <location>
        <begin position="34"/>
        <end position="51"/>
    </location>
</feature>
<protein>
    <submittedName>
        <fullName evidence="3">Transglutaminase domain protein</fullName>
    </submittedName>
</protein>
<dbReference type="EMBL" id="CP000453">
    <property type="protein sequence ID" value="ABI57229.1"/>
    <property type="molecule type" value="Genomic_DNA"/>
</dbReference>
<dbReference type="KEGG" id="aeh:Mlg_1885"/>
<dbReference type="Proteomes" id="UP000001962">
    <property type="component" value="Chromosome"/>
</dbReference>
<dbReference type="InterPro" id="IPR052901">
    <property type="entry name" value="Bact_TGase-like"/>
</dbReference>
<evidence type="ECO:0000313" key="3">
    <source>
        <dbReference type="EMBL" id="ABI57229.1"/>
    </source>
</evidence>
<dbReference type="Gene3D" id="3.10.620.30">
    <property type="match status" value="1"/>
</dbReference>
<feature type="transmembrane region" description="Helical" evidence="1">
    <location>
        <begin position="133"/>
        <end position="152"/>
    </location>
</feature>
<keyword evidence="1" id="KW-0812">Transmembrane</keyword>
<gene>
    <name evidence="3" type="ordered locus">Mlg_1885</name>
</gene>